<name>A0A3E0TMK5_9GAMM</name>
<dbReference type="Proteomes" id="UP000256478">
    <property type="component" value="Unassembled WGS sequence"/>
</dbReference>
<proteinExistence type="inferred from homology"/>
<dbReference type="InterPro" id="IPR012675">
    <property type="entry name" value="Beta-grasp_dom_sf"/>
</dbReference>
<dbReference type="NCBIfam" id="TIGR01682">
    <property type="entry name" value="moaD"/>
    <property type="match status" value="1"/>
</dbReference>
<evidence type="ECO:0000256" key="5">
    <source>
        <dbReference type="ARBA" id="ARBA00024247"/>
    </source>
</evidence>
<dbReference type="GO" id="GO:0000166">
    <property type="term" value="F:nucleotide binding"/>
    <property type="evidence" value="ECO:0007669"/>
    <property type="project" value="UniProtKB-KW"/>
</dbReference>
<comment type="caution">
    <text evidence="6">The sequence shown here is derived from an EMBL/GenBank/DDBJ whole genome shotgun (WGS) entry which is preliminary data.</text>
</comment>
<dbReference type="UniPathway" id="UPA00344"/>
<dbReference type="GO" id="GO:1990133">
    <property type="term" value="C:molybdopterin adenylyltransferase complex"/>
    <property type="evidence" value="ECO:0007669"/>
    <property type="project" value="TreeGrafter"/>
</dbReference>
<comment type="pathway">
    <text evidence="1">Cofactor biosynthesis; molybdopterin biosynthesis.</text>
</comment>
<evidence type="ECO:0000313" key="7">
    <source>
        <dbReference type="Proteomes" id="UP000256478"/>
    </source>
</evidence>
<comment type="similarity">
    <text evidence="4">Belongs to the MoaD family.</text>
</comment>
<protein>
    <recommendedName>
        <fullName evidence="5">Molybdopterin synthase sulfur carrier subunit</fullName>
    </recommendedName>
</protein>
<accession>A0A3E0TMK5</accession>
<evidence type="ECO:0000256" key="4">
    <source>
        <dbReference type="ARBA" id="ARBA00024200"/>
    </source>
</evidence>
<dbReference type="Gene3D" id="3.10.20.30">
    <property type="match status" value="1"/>
</dbReference>
<dbReference type="CDD" id="cd00754">
    <property type="entry name" value="Ubl_MoaD"/>
    <property type="match status" value="1"/>
</dbReference>
<dbReference type="GO" id="GO:0006777">
    <property type="term" value="P:Mo-molybdopterin cofactor biosynthetic process"/>
    <property type="evidence" value="ECO:0007669"/>
    <property type="project" value="UniProtKB-KW"/>
</dbReference>
<keyword evidence="3" id="KW-0501">Molybdenum cofactor biosynthesis</keyword>
<gene>
    <name evidence="6" type="primary">moaD</name>
    <name evidence="6" type="ORF">DXX93_03980</name>
</gene>
<dbReference type="PANTHER" id="PTHR33359">
    <property type="entry name" value="MOLYBDOPTERIN SYNTHASE SULFUR CARRIER SUBUNIT"/>
    <property type="match status" value="1"/>
</dbReference>
<dbReference type="EMBL" id="QUOU01000001">
    <property type="protein sequence ID" value="REL25799.1"/>
    <property type="molecule type" value="Genomic_DNA"/>
</dbReference>
<evidence type="ECO:0000313" key="6">
    <source>
        <dbReference type="EMBL" id="REL25799.1"/>
    </source>
</evidence>
<evidence type="ECO:0000256" key="3">
    <source>
        <dbReference type="ARBA" id="ARBA00023150"/>
    </source>
</evidence>
<dbReference type="Pfam" id="PF02597">
    <property type="entry name" value="ThiS"/>
    <property type="match status" value="1"/>
</dbReference>
<sequence length="82" mass="8968">MLTVLFFARLREQLGQSQVTLPLTQATSVRQVVEQLIAEHPQWQKPLAAANILAAVNQQVVTQDTLVNNGDELAFFPPVTGG</sequence>
<dbReference type="OrthoDB" id="9801945at2"/>
<keyword evidence="2" id="KW-0547">Nucleotide-binding</keyword>
<dbReference type="FunFam" id="3.10.20.30:FF:000010">
    <property type="entry name" value="Molybdopterin synthase sulfur carrier subunit"/>
    <property type="match status" value="1"/>
</dbReference>
<dbReference type="InterPro" id="IPR016155">
    <property type="entry name" value="Mopterin_synth/thiamin_S_b"/>
</dbReference>
<dbReference type="AlphaFoldDB" id="A0A3E0TMK5"/>
<dbReference type="InterPro" id="IPR003749">
    <property type="entry name" value="ThiS/MoaD-like"/>
</dbReference>
<dbReference type="RefSeq" id="WP_116006925.1">
    <property type="nucleotide sequence ID" value="NZ_QUOU01000001.1"/>
</dbReference>
<dbReference type="SUPFAM" id="SSF54285">
    <property type="entry name" value="MoaD/ThiS"/>
    <property type="match status" value="1"/>
</dbReference>
<evidence type="ECO:0000256" key="1">
    <source>
        <dbReference type="ARBA" id="ARBA00005046"/>
    </source>
</evidence>
<dbReference type="InterPro" id="IPR044672">
    <property type="entry name" value="MOCS2A"/>
</dbReference>
<evidence type="ECO:0000256" key="2">
    <source>
        <dbReference type="ARBA" id="ARBA00022741"/>
    </source>
</evidence>
<organism evidence="6 7">
    <name type="scientific">Thalassotalea euphylliae</name>
    <dbReference type="NCBI Taxonomy" id="1655234"/>
    <lineage>
        <taxon>Bacteria</taxon>
        <taxon>Pseudomonadati</taxon>
        <taxon>Pseudomonadota</taxon>
        <taxon>Gammaproteobacteria</taxon>
        <taxon>Alteromonadales</taxon>
        <taxon>Colwelliaceae</taxon>
        <taxon>Thalassotalea</taxon>
    </lineage>
</organism>
<dbReference type="PANTHER" id="PTHR33359:SF1">
    <property type="entry name" value="MOLYBDOPTERIN SYNTHASE SULFUR CARRIER SUBUNIT"/>
    <property type="match status" value="1"/>
</dbReference>
<reference evidence="6 7" key="1">
    <citation type="submission" date="2018-08" db="EMBL/GenBank/DDBJ databases">
        <title>Thalassotalea euphylliae genome.</title>
        <authorList>
            <person name="Summers S."/>
            <person name="Rice S.A."/>
            <person name="Freckelton M.L."/>
            <person name="Nedved B.T."/>
            <person name="Hadfield M.G."/>
        </authorList>
    </citation>
    <scope>NUCLEOTIDE SEQUENCE [LARGE SCALE GENOMIC DNA]</scope>
    <source>
        <strain evidence="6 7">H1</strain>
    </source>
</reference>